<dbReference type="InterPro" id="IPR041800">
    <property type="entry name" value="ASCC2_CUE"/>
</dbReference>
<dbReference type="PANTHER" id="PTHR21494">
    <property type="entry name" value="ACTIVATING SIGNAL COINTEGRATOR 1 COMPLEX SUBUNIT 2 ASC-1 COMPLEX SUBUNIT P100"/>
    <property type="match status" value="1"/>
</dbReference>
<accession>A0AAJ6QPA7</accession>
<dbReference type="Pfam" id="PF02845">
    <property type="entry name" value="CUE"/>
    <property type="match status" value="1"/>
</dbReference>
<dbReference type="SUPFAM" id="SSF46934">
    <property type="entry name" value="UBA-like"/>
    <property type="match status" value="1"/>
</dbReference>
<evidence type="ECO:0000313" key="3">
    <source>
        <dbReference type="Proteomes" id="UP000694867"/>
    </source>
</evidence>
<dbReference type="PROSITE" id="PS51140">
    <property type="entry name" value="CUE"/>
    <property type="match status" value="1"/>
</dbReference>
<evidence type="ECO:0000313" key="4">
    <source>
        <dbReference type="RefSeq" id="XP_003739339.2"/>
    </source>
</evidence>
<sequence>MSATFDITEERHLKIMAHCQSIQHLIMDFEALLQAEYHKFWSHVVYDDDFRLALRTYLRMAPRWFDPPMYLSSLAYDALCEELHNVAFKVILRMSTRSESRSDHMSPEVFAEFLDKYIFEPAMILDICTLYGLNFVQPKLRLLTDLLRNYHKYQPKMLEDLGKAAESFSATIGTLKDLCSSSCDIEVTTIAMCVAAMSLKTVDDEQLMTTCLSATETAASLLLLVKNAPPTLLLKFSETIASMPDFFESVFLPLNEEVERRQDSLVAIFKDNLKTLLRRGMKCALDVYRHYVEQECTGKLTDSLSDADAVPLLEKYYATLMQAVPEKSFMLAYNSLYPLEEDFEELRRNRATREFMDESHLKYILESLNQPIPETAVLDENVYGRTVEYAGASCVEGAVGGVSDEVNSVLAIFPDLRQEFVEKCLEFYGGNVDEVVSAIMDNNTHPELEKFKVSAAPPNSPSVVKKTTFDGAEVHIGKKNKVSKDLLDDRTEKFNLRKIVLQYTDVVDEVVVQPTDKLYDDEYDDTYDSNDIGIPEKTTGDCGRAFEEPRILAGRGDRRKKHWEQDEAESDMDEETARRKRMDFCENPEEARARREQRYQDRMAARGRAPPQQRDVVGGARGQGQSGDVLRNRALKERNKGGNRRAQADRKRREF</sequence>
<dbReference type="RefSeq" id="XP_003739339.2">
    <property type="nucleotide sequence ID" value="XM_003739291.2"/>
</dbReference>
<dbReference type="PANTHER" id="PTHR21494:SF0">
    <property type="entry name" value="ACTIVATING SIGNAL COINTEGRATOR 1 COMPLEX SUBUNIT 2"/>
    <property type="match status" value="1"/>
</dbReference>
<name>A0AAJ6QPA7_9ACAR</name>
<evidence type="ECO:0000256" key="1">
    <source>
        <dbReference type="SAM" id="MobiDB-lite"/>
    </source>
</evidence>
<reference evidence="4" key="1">
    <citation type="submission" date="2025-08" db="UniProtKB">
        <authorList>
            <consortium name="RefSeq"/>
        </authorList>
    </citation>
    <scope>IDENTIFICATION</scope>
</reference>
<dbReference type="InterPro" id="IPR052586">
    <property type="entry name" value="ASCC2"/>
</dbReference>
<keyword evidence="3" id="KW-1185">Reference proteome</keyword>
<dbReference type="Gene3D" id="1.10.8.10">
    <property type="entry name" value="DNA helicase RuvA subunit, C-terminal domain"/>
    <property type="match status" value="1"/>
</dbReference>
<gene>
    <name evidence="4" type="primary">LOC100902623</name>
</gene>
<proteinExistence type="predicted"/>
<feature type="compositionally biased region" description="Basic and acidic residues" evidence="1">
    <location>
        <begin position="589"/>
        <end position="604"/>
    </location>
</feature>
<dbReference type="GO" id="GO:0006355">
    <property type="term" value="P:regulation of DNA-templated transcription"/>
    <property type="evidence" value="ECO:0007669"/>
    <property type="project" value="TreeGrafter"/>
</dbReference>
<organism evidence="3 4">
    <name type="scientific">Galendromus occidentalis</name>
    <name type="common">western predatory mite</name>
    <dbReference type="NCBI Taxonomy" id="34638"/>
    <lineage>
        <taxon>Eukaryota</taxon>
        <taxon>Metazoa</taxon>
        <taxon>Ecdysozoa</taxon>
        <taxon>Arthropoda</taxon>
        <taxon>Chelicerata</taxon>
        <taxon>Arachnida</taxon>
        <taxon>Acari</taxon>
        <taxon>Parasitiformes</taxon>
        <taxon>Mesostigmata</taxon>
        <taxon>Gamasina</taxon>
        <taxon>Phytoseioidea</taxon>
        <taxon>Phytoseiidae</taxon>
        <taxon>Typhlodrominae</taxon>
        <taxon>Galendromus</taxon>
    </lineage>
</organism>
<dbReference type="InterPro" id="IPR009060">
    <property type="entry name" value="UBA-like_sf"/>
</dbReference>
<dbReference type="CDD" id="cd14364">
    <property type="entry name" value="CUE_ASCC2"/>
    <property type="match status" value="1"/>
</dbReference>
<dbReference type="GeneID" id="100902623"/>
<dbReference type="Proteomes" id="UP000694867">
    <property type="component" value="Unplaced"/>
</dbReference>
<evidence type="ECO:0000259" key="2">
    <source>
        <dbReference type="PROSITE" id="PS51140"/>
    </source>
</evidence>
<dbReference type="AlphaFoldDB" id="A0AAJ6QPA7"/>
<feature type="compositionally biased region" description="Basic and acidic residues" evidence="1">
    <location>
        <begin position="630"/>
        <end position="655"/>
    </location>
</feature>
<feature type="domain" description="CUE" evidence="2">
    <location>
        <begin position="401"/>
        <end position="444"/>
    </location>
</feature>
<protein>
    <submittedName>
        <fullName evidence="4">Activating signal cointegrator 1 complex subunit 2</fullName>
    </submittedName>
</protein>
<dbReference type="InterPro" id="IPR003892">
    <property type="entry name" value="CUE"/>
</dbReference>
<dbReference type="GO" id="GO:0043130">
    <property type="term" value="F:ubiquitin binding"/>
    <property type="evidence" value="ECO:0007669"/>
    <property type="project" value="InterPro"/>
</dbReference>
<dbReference type="KEGG" id="goe:100902623"/>
<feature type="region of interest" description="Disordered" evidence="1">
    <location>
        <begin position="529"/>
        <end position="655"/>
    </location>
</feature>